<evidence type="ECO:0000313" key="1">
    <source>
        <dbReference type="EMBL" id="OYR17650.1"/>
    </source>
</evidence>
<gene>
    <name evidence="1" type="ORF">CEV33_4880</name>
</gene>
<dbReference type="EMBL" id="NNRL01000143">
    <property type="protein sequence ID" value="OYR17650.1"/>
    <property type="molecule type" value="Genomic_DNA"/>
</dbReference>
<dbReference type="AlphaFoldDB" id="A0A256FSD3"/>
<accession>A0A256FSD3</accession>
<dbReference type="Proteomes" id="UP000216478">
    <property type="component" value="Unassembled WGS sequence"/>
</dbReference>
<evidence type="ECO:0000313" key="2">
    <source>
        <dbReference type="Proteomes" id="UP000216478"/>
    </source>
</evidence>
<organism evidence="1 2">
    <name type="scientific">Brucella grignonensis</name>
    <dbReference type="NCBI Taxonomy" id="94627"/>
    <lineage>
        <taxon>Bacteria</taxon>
        <taxon>Pseudomonadati</taxon>
        <taxon>Pseudomonadota</taxon>
        <taxon>Alphaproteobacteria</taxon>
        <taxon>Hyphomicrobiales</taxon>
        <taxon>Brucellaceae</taxon>
        <taxon>Brucella/Ochrobactrum group</taxon>
        <taxon>Brucella</taxon>
    </lineage>
</organism>
<name>A0A256FSD3_9HYPH</name>
<dbReference type="InterPro" id="IPR009843">
    <property type="entry name" value="DUF1403"/>
</dbReference>
<evidence type="ECO:0008006" key="3">
    <source>
        <dbReference type="Google" id="ProtNLM"/>
    </source>
</evidence>
<keyword evidence="2" id="KW-1185">Reference proteome</keyword>
<dbReference type="Pfam" id="PF07183">
    <property type="entry name" value="DUF1403"/>
    <property type="match status" value="1"/>
</dbReference>
<protein>
    <recommendedName>
        <fullName evidence="3">DUF1403 family protein</fullName>
    </recommendedName>
</protein>
<comment type="caution">
    <text evidence="1">The sequence shown here is derived from an EMBL/GenBank/DDBJ whole genome shotgun (WGS) entry which is preliminary data.</text>
</comment>
<reference evidence="1 2" key="1">
    <citation type="submission" date="2017-07" db="EMBL/GenBank/DDBJ databases">
        <title>Phylogenetic study on the rhizospheric bacterium Ochrobactrum sp. A44.</title>
        <authorList>
            <person name="Krzyzanowska D.M."/>
            <person name="Ossowicki A."/>
            <person name="Rajewska M."/>
            <person name="Maciag T."/>
            <person name="Kaczynski Z."/>
            <person name="Czerwicka M."/>
            <person name="Jafra S."/>
        </authorList>
    </citation>
    <scope>NUCLEOTIDE SEQUENCE [LARGE SCALE GENOMIC DNA]</scope>
    <source>
        <strain evidence="1 2">OgA9a</strain>
    </source>
</reference>
<proteinExistence type="predicted"/>
<sequence length="60" mass="6570">MRTKGAHPVIRKLLTDDAIAASAPGSALSRWAANRLFDRLESLDAVRELSGRSSFRIFGL</sequence>